<dbReference type="EC" id="6.3.5.3" evidence="8"/>
<feature type="binding site" evidence="8">
    <location>
        <position position="77"/>
    </location>
    <ligand>
        <name>Mg(2+)</name>
        <dbReference type="ChEBI" id="CHEBI:18420"/>
        <label>1</label>
    </ligand>
</feature>
<evidence type="ECO:0000313" key="12">
    <source>
        <dbReference type="Proteomes" id="UP001143747"/>
    </source>
</evidence>
<dbReference type="InterPro" id="IPR016188">
    <property type="entry name" value="PurM-like_N"/>
</dbReference>
<dbReference type="InterPro" id="IPR010918">
    <property type="entry name" value="PurM-like_C_dom"/>
</dbReference>
<feature type="binding site" evidence="8">
    <location>
        <position position="225"/>
    </location>
    <ligand>
        <name>substrate</name>
    </ligand>
</feature>
<name>A0A9Q4PYF1_9EURY</name>
<dbReference type="CDD" id="cd02203">
    <property type="entry name" value="PurL_repeat1"/>
    <property type="match status" value="1"/>
</dbReference>
<keyword evidence="5 8" id="KW-0658">Purine biosynthesis</keyword>
<dbReference type="EMBL" id="JAKELO010000002">
    <property type="protein sequence ID" value="MDE4908593.1"/>
    <property type="molecule type" value="Genomic_DNA"/>
</dbReference>
<evidence type="ECO:0000259" key="10">
    <source>
        <dbReference type="Pfam" id="PF02769"/>
    </source>
</evidence>
<comment type="function">
    <text evidence="8">Part of the phosphoribosylformylglycinamidine synthase complex involved in the purines biosynthetic pathway. Catalyzes the ATP-dependent conversion of formylglycinamide ribonucleotide (FGAR) and glutamine to yield formylglycinamidine ribonucleotide (FGAM) and glutamate. The FGAM synthase complex is composed of three subunits. PurQ produces an ammonia molecule by converting glutamine to glutamate. PurL transfers the ammonia molecule to FGAR to form FGAM in an ATP-dependent manner. PurS interacts with PurQ and PurL and is thought to assist in the transfer of the ammonia molecule from PurQ to PurL.</text>
</comment>
<accession>A0A9Q4PYF1</accession>
<evidence type="ECO:0000256" key="3">
    <source>
        <dbReference type="ARBA" id="ARBA00022723"/>
    </source>
</evidence>
<evidence type="ECO:0000256" key="2">
    <source>
        <dbReference type="ARBA" id="ARBA00022598"/>
    </source>
</evidence>
<dbReference type="GO" id="GO:0005524">
    <property type="term" value="F:ATP binding"/>
    <property type="evidence" value="ECO:0007669"/>
    <property type="project" value="UniProtKB-UniRule"/>
</dbReference>
<dbReference type="Gene3D" id="3.30.1330.10">
    <property type="entry name" value="PurM-like, N-terminal domain"/>
    <property type="match status" value="2"/>
</dbReference>
<feature type="binding site" evidence="8">
    <location>
        <position position="101"/>
    </location>
    <ligand>
        <name>Mg(2+)</name>
        <dbReference type="ChEBI" id="CHEBI:18420"/>
        <label>2</label>
    </ligand>
</feature>
<dbReference type="PANTHER" id="PTHR43555">
    <property type="entry name" value="PHOSPHORIBOSYLFORMYLGLYCINAMIDINE SYNTHASE SUBUNIT PURL"/>
    <property type="match status" value="1"/>
</dbReference>
<feature type="binding site" evidence="8">
    <location>
        <position position="253"/>
    </location>
    <ligand>
        <name>Mg(2+)</name>
        <dbReference type="ChEBI" id="CHEBI:18420"/>
        <label>2</label>
    </ligand>
</feature>
<dbReference type="SUPFAM" id="SSF56042">
    <property type="entry name" value="PurM C-terminal domain-like"/>
    <property type="match status" value="2"/>
</dbReference>
<comment type="subcellular location">
    <subcellularLocation>
        <location evidence="8">Cytoplasm</location>
    </subcellularLocation>
</comment>
<feature type="active site" description="Proton acceptor" evidence="8">
    <location>
        <position position="79"/>
    </location>
</feature>
<dbReference type="InterPro" id="IPR036921">
    <property type="entry name" value="PurM-like_N_sf"/>
</dbReference>
<reference evidence="11" key="1">
    <citation type="submission" date="2022-01" db="EMBL/GenBank/DDBJ databases">
        <title>Draft genome of Methanogenium marinum DSM 15558.</title>
        <authorList>
            <person name="Chen S.-C."/>
            <person name="You Y.-T."/>
        </authorList>
    </citation>
    <scope>NUCLEOTIDE SEQUENCE</scope>
    <source>
        <strain evidence="11">DSM 15558</strain>
    </source>
</reference>
<comment type="caution">
    <text evidence="8">Lacks conserved residue(s) required for the propagation of feature annotation.</text>
</comment>
<comment type="catalytic activity">
    <reaction evidence="8">
        <text>N(2)-formyl-N(1)-(5-phospho-beta-D-ribosyl)glycinamide + L-glutamine + ATP + H2O = 2-formamido-N(1)-(5-O-phospho-beta-D-ribosyl)acetamidine + L-glutamate + ADP + phosphate + H(+)</text>
        <dbReference type="Rhea" id="RHEA:17129"/>
        <dbReference type="ChEBI" id="CHEBI:15377"/>
        <dbReference type="ChEBI" id="CHEBI:15378"/>
        <dbReference type="ChEBI" id="CHEBI:29985"/>
        <dbReference type="ChEBI" id="CHEBI:30616"/>
        <dbReference type="ChEBI" id="CHEBI:43474"/>
        <dbReference type="ChEBI" id="CHEBI:58359"/>
        <dbReference type="ChEBI" id="CHEBI:147286"/>
        <dbReference type="ChEBI" id="CHEBI:147287"/>
        <dbReference type="ChEBI" id="CHEBI:456216"/>
        <dbReference type="EC" id="6.3.5.3"/>
    </reaction>
</comment>
<protein>
    <recommendedName>
        <fullName evidence="8">Phosphoribosylformylglycinamidine synthase subunit PurL</fullName>
        <shortName evidence="8">FGAM synthase</shortName>
        <ecNumber evidence="8">6.3.5.3</ecNumber>
    </recommendedName>
    <alternativeName>
        <fullName evidence="8">Formylglycinamide ribonucleotide amidotransferase subunit II</fullName>
        <shortName evidence="8">FGAR amidotransferase II</shortName>
        <shortName evidence="8">FGAR-AT II</shortName>
    </alternativeName>
    <alternativeName>
        <fullName evidence="8">Glutamine amidotransferase PurL</fullName>
    </alternativeName>
    <alternativeName>
        <fullName evidence="8">Phosphoribosylformylglycinamidine synthase subunit II</fullName>
    </alternativeName>
</protein>
<dbReference type="Pfam" id="PF00586">
    <property type="entry name" value="AIRS"/>
    <property type="match status" value="2"/>
</dbReference>
<feature type="active site" evidence="8">
    <location>
        <position position="33"/>
    </location>
</feature>
<evidence type="ECO:0000256" key="1">
    <source>
        <dbReference type="ARBA" id="ARBA00022490"/>
    </source>
</evidence>
<dbReference type="GO" id="GO:0004642">
    <property type="term" value="F:phosphoribosylformylglycinamidine synthase activity"/>
    <property type="evidence" value="ECO:0007669"/>
    <property type="project" value="UniProtKB-UniRule"/>
</dbReference>
<evidence type="ECO:0000256" key="7">
    <source>
        <dbReference type="ARBA" id="ARBA00022842"/>
    </source>
</evidence>
<keyword evidence="1 8" id="KW-0963">Cytoplasm</keyword>
<feature type="domain" description="PurM-like N-terminal" evidence="9">
    <location>
        <begin position="58"/>
        <end position="173"/>
    </location>
</feature>
<dbReference type="GO" id="GO:0006189">
    <property type="term" value="P:'de novo' IMP biosynthetic process"/>
    <property type="evidence" value="ECO:0007669"/>
    <property type="project" value="UniProtKB-UniRule"/>
</dbReference>
<organism evidence="11 12">
    <name type="scientific">Methanogenium marinum</name>
    <dbReference type="NCBI Taxonomy" id="348610"/>
    <lineage>
        <taxon>Archaea</taxon>
        <taxon>Methanobacteriati</taxon>
        <taxon>Methanobacteriota</taxon>
        <taxon>Stenosarchaea group</taxon>
        <taxon>Methanomicrobia</taxon>
        <taxon>Methanomicrobiales</taxon>
        <taxon>Methanomicrobiaceae</taxon>
        <taxon>Methanogenium</taxon>
    </lineage>
</organism>
<keyword evidence="2 8" id="KW-0436">Ligase</keyword>
<dbReference type="InterPro" id="IPR036676">
    <property type="entry name" value="PurM-like_C_sf"/>
</dbReference>
<feature type="binding site" evidence="8">
    <location>
        <position position="506"/>
    </location>
    <ligand>
        <name>ATP</name>
        <dbReference type="ChEBI" id="CHEBI:30616"/>
    </ligand>
</feature>
<gene>
    <name evidence="8 11" type="primary">purL</name>
    <name evidence="11" type="ORF">L0665_08245</name>
</gene>
<evidence type="ECO:0000259" key="9">
    <source>
        <dbReference type="Pfam" id="PF00586"/>
    </source>
</evidence>
<dbReference type="SUPFAM" id="SSF55326">
    <property type="entry name" value="PurM N-terminal domain-like"/>
    <property type="match status" value="2"/>
</dbReference>
<keyword evidence="3 8" id="KW-0479">Metal-binding</keyword>
<comment type="similarity">
    <text evidence="8">Belongs to the FGAMS family.</text>
</comment>
<comment type="subunit">
    <text evidence="8">Monomer. Part of the FGAM synthase complex composed of 1 PurL, 1 PurQ and 2 PurS subunits.</text>
</comment>
<evidence type="ECO:0000256" key="6">
    <source>
        <dbReference type="ARBA" id="ARBA00022840"/>
    </source>
</evidence>
<dbReference type="Gene3D" id="3.90.650.10">
    <property type="entry name" value="PurM-like C-terminal domain"/>
    <property type="match status" value="2"/>
</dbReference>
<feature type="binding site" evidence="8">
    <location>
        <begin position="78"/>
        <end position="81"/>
    </location>
    <ligand>
        <name>substrate</name>
    </ligand>
</feature>
<feature type="binding site" evidence="8">
    <location>
        <position position="36"/>
    </location>
    <ligand>
        <name>ATP</name>
        <dbReference type="ChEBI" id="CHEBI:30616"/>
    </ligand>
</feature>
<dbReference type="NCBIfam" id="TIGR01736">
    <property type="entry name" value="FGAM_synth_II"/>
    <property type="match status" value="1"/>
</dbReference>
<evidence type="ECO:0000256" key="8">
    <source>
        <dbReference type="HAMAP-Rule" id="MF_00420"/>
    </source>
</evidence>
<dbReference type="NCBIfam" id="NF002290">
    <property type="entry name" value="PRK01213.1"/>
    <property type="match status" value="1"/>
</dbReference>
<evidence type="ECO:0000256" key="4">
    <source>
        <dbReference type="ARBA" id="ARBA00022741"/>
    </source>
</evidence>
<feature type="binding site" evidence="8">
    <location>
        <begin position="295"/>
        <end position="297"/>
    </location>
    <ligand>
        <name>substrate</name>
    </ligand>
</feature>
<dbReference type="AlphaFoldDB" id="A0A9Q4PYF1"/>
<keyword evidence="12" id="KW-1185">Reference proteome</keyword>
<keyword evidence="6 8" id="KW-0067">ATP-binding</keyword>
<dbReference type="GO" id="GO:0000287">
    <property type="term" value="F:magnesium ion binding"/>
    <property type="evidence" value="ECO:0007669"/>
    <property type="project" value="UniProtKB-UniRule"/>
</dbReference>
<feature type="domain" description="PurM-like C-terminal" evidence="10">
    <location>
        <begin position="185"/>
        <end position="338"/>
    </location>
</feature>
<proteinExistence type="inferred from homology"/>
<feature type="binding site" evidence="8">
    <location>
        <position position="507"/>
    </location>
    <ligand>
        <name>Mg(2+)</name>
        <dbReference type="ChEBI" id="CHEBI:18420"/>
        <label>1</label>
    </ligand>
</feature>
<feature type="binding site" evidence="8">
    <location>
        <position position="100"/>
    </location>
    <ligand>
        <name>substrate</name>
    </ligand>
</feature>
<dbReference type="CDD" id="cd02204">
    <property type="entry name" value="PurL_repeat2"/>
    <property type="match status" value="1"/>
</dbReference>
<dbReference type="FunFam" id="3.30.1330.10:FF:000004">
    <property type="entry name" value="Phosphoribosylformylglycinamidine synthase subunit PurL"/>
    <property type="match status" value="1"/>
</dbReference>
<evidence type="ECO:0000256" key="5">
    <source>
        <dbReference type="ARBA" id="ARBA00022755"/>
    </source>
</evidence>
<comment type="pathway">
    <text evidence="8">Purine metabolism; IMP biosynthesis via de novo pathway; 5-amino-1-(5-phospho-D-ribosyl)imidazole from N(2)-formyl-N(1)-(5-phospho-D-ribosyl)glycinamide: step 1/2.</text>
</comment>
<dbReference type="GO" id="GO:0005737">
    <property type="term" value="C:cytoplasm"/>
    <property type="evidence" value="ECO:0007669"/>
    <property type="project" value="UniProtKB-SubCell"/>
</dbReference>
<dbReference type="PIRSF" id="PIRSF001587">
    <property type="entry name" value="FGAM_synthase_II"/>
    <property type="match status" value="1"/>
</dbReference>
<sequence length="689" mass="72745">MVSAGDLAYLEEKLKRPITPLEYACFENLWSEHCSYRSTKAFLKTLPTTGENVLLGPGDDAAIVKYSDDIALAIGMESHNHPSYVDPFDGAATGVGGIVRDIISMGAKPIALMDLLYFGQITEEKNRYLLEHVVQGIGDYGNCIGVPVVRGEVTFDRGYSGNPLVNVVCVGIVDPDKYLTARVKKPGNRLVLYGAATGRDGLGGASFASRDLSEDAEAEDRPCVQVGDPYTEKLLIDATLEMTATGKIVACRDLGAAGLAGASSEMSSSYGARIEADCVHLRENGMNEVEIMLAESQERMLMEVAKDDIPALAVIMEKYSLQWRDIGEVIEEARYIVTFEGNMVCDLPIDLLVEGAPGEAWHAEPYSHERPYQAPGGDLKDLCLSVLSHPDVARKDWISRQYDHDVQLRTVSVAGGAGLLRLGDSALALSCGCSPRHIELKPYEGAANTVYENAANLACVGSNPLCVVNCLNFASPVHPEIYWQLGEAVRGMGDMAIAIGAPVVGGNVSLYNESDEFGTRILPTPSIGMAGKGPVIRYTLPADGATLAIAGTSAPALGGSVLDIVTGCGGEAPEMADPSILEKIRLFVQNGGFAADISAGGLIAALAECAPAATVSLAGDAISALFDESSGRFLIAYADKSLAEGLDAVEIGAVGGDGLIISVSGMTIRFTLQETEAALDALTSVMYAE</sequence>
<keyword evidence="4 8" id="KW-0547">Nucleotide-binding</keyword>
<dbReference type="PANTHER" id="PTHR43555:SF1">
    <property type="entry name" value="PHOSPHORIBOSYLFORMYLGLYCINAMIDINE SYNTHASE SUBUNIT PURL"/>
    <property type="match status" value="1"/>
</dbReference>
<evidence type="ECO:0000313" key="11">
    <source>
        <dbReference type="EMBL" id="MDE4908593.1"/>
    </source>
</evidence>
<feature type="binding site" evidence="8">
    <location>
        <position position="509"/>
    </location>
    <ligand>
        <name>substrate</name>
    </ligand>
</feature>
<dbReference type="Pfam" id="PF02769">
    <property type="entry name" value="AIRS_C"/>
    <property type="match status" value="1"/>
</dbReference>
<dbReference type="HAMAP" id="MF_00420">
    <property type="entry name" value="PurL_2"/>
    <property type="match status" value="1"/>
</dbReference>
<comment type="caution">
    <text evidence="11">The sequence shown here is derived from an EMBL/GenBank/DDBJ whole genome shotgun (WGS) entry which is preliminary data.</text>
</comment>
<feature type="domain" description="PurM-like N-terminal" evidence="9">
    <location>
        <begin position="417"/>
        <end position="531"/>
    </location>
</feature>
<feature type="binding site" evidence="8">
    <location>
        <position position="469"/>
    </location>
    <ligand>
        <name>ATP</name>
        <dbReference type="ChEBI" id="CHEBI:30616"/>
    </ligand>
</feature>
<dbReference type="InterPro" id="IPR010074">
    <property type="entry name" value="PRibForGlyAmidine_synth_PurL"/>
</dbReference>
<keyword evidence="7 8" id="KW-0460">Magnesium</keyword>
<dbReference type="Proteomes" id="UP001143747">
    <property type="component" value="Unassembled WGS sequence"/>
</dbReference>